<feature type="region of interest" description="Disordered" evidence="1">
    <location>
        <begin position="1"/>
        <end position="55"/>
    </location>
</feature>
<organism evidence="2 3">
    <name type="scientific">Actinomycetospora corticicola</name>
    <dbReference type="NCBI Taxonomy" id="663602"/>
    <lineage>
        <taxon>Bacteria</taxon>
        <taxon>Bacillati</taxon>
        <taxon>Actinomycetota</taxon>
        <taxon>Actinomycetes</taxon>
        <taxon>Pseudonocardiales</taxon>
        <taxon>Pseudonocardiaceae</taxon>
        <taxon>Actinomycetospora</taxon>
    </lineage>
</organism>
<name>A0A7Y9DS07_9PSEU</name>
<proteinExistence type="predicted"/>
<dbReference type="EMBL" id="JACCBN010000001">
    <property type="protein sequence ID" value="NYD34436.1"/>
    <property type="molecule type" value="Genomic_DNA"/>
</dbReference>
<accession>A0A7Y9DS07</accession>
<comment type="caution">
    <text evidence="2">The sequence shown here is derived from an EMBL/GenBank/DDBJ whole genome shotgun (WGS) entry which is preliminary data.</text>
</comment>
<evidence type="ECO:0000256" key="1">
    <source>
        <dbReference type="SAM" id="MobiDB-lite"/>
    </source>
</evidence>
<evidence type="ECO:0000313" key="2">
    <source>
        <dbReference type="EMBL" id="NYD34436.1"/>
    </source>
</evidence>
<protein>
    <submittedName>
        <fullName evidence="2">Uncharacterized protein</fullName>
    </submittedName>
</protein>
<gene>
    <name evidence="2" type="ORF">BJ983_000538</name>
</gene>
<keyword evidence="3" id="KW-1185">Reference proteome</keyword>
<dbReference type="AlphaFoldDB" id="A0A7Y9DS07"/>
<feature type="compositionally biased region" description="Basic and acidic residues" evidence="1">
    <location>
        <begin position="22"/>
        <end position="55"/>
    </location>
</feature>
<sequence>MHAGPAAEVRGQRLEPVGPPGEQRDGRPLGRERPGGRLADPARRARDRRDPAVQW</sequence>
<reference evidence="2 3" key="1">
    <citation type="submission" date="2020-07" db="EMBL/GenBank/DDBJ databases">
        <title>Sequencing the genomes of 1000 actinobacteria strains.</title>
        <authorList>
            <person name="Klenk H.-P."/>
        </authorList>
    </citation>
    <scope>NUCLEOTIDE SEQUENCE [LARGE SCALE GENOMIC DNA]</scope>
    <source>
        <strain evidence="2 3">DSM 45772</strain>
    </source>
</reference>
<evidence type="ECO:0000313" key="3">
    <source>
        <dbReference type="Proteomes" id="UP000535890"/>
    </source>
</evidence>
<dbReference type="Proteomes" id="UP000535890">
    <property type="component" value="Unassembled WGS sequence"/>
</dbReference>